<dbReference type="SUPFAM" id="SSF51230">
    <property type="entry name" value="Single hybrid motif"/>
    <property type="match status" value="1"/>
</dbReference>
<dbReference type="InterPro" id="IPR011053">
    <property type="entry name" value="Single_hybrid_motif"/>
</dbReference>
<feature type="domain" description="Lipoyl-binding" evidence="1">
    <location>
        <begin position="51"/>
        <end position="121"/>
    </location>
</feature>
<dbReference type="CDD" id="cd06850">
    <property type="entry name" value="biotinyl_domain"/>
    <property type="match status" value="1"/>
</dbReference>
<accession>A0A928DRE4</accession>
<evidence type="ECO:0000259" key="1">
    <source>
        <dbReference type="Pfam" id="PF00364"/>
    </source>
</evidence>
<sequence>MDTKLITEITNWLKTTDLAEFCYEKDGDSIEVKTQEALPEPAQFACSLVPVTSPAVGIYHAAEKGKNLVFKEGQAVKEGDSLGFVETVSAKHKITVPVSGKLRVVTAQEGAPVEFGLPLFFIEK</sequence>
<evidence type="ECO:0000313" key="3">
    <source>
        <dbReference type="Proteomes" id="UP000725649"/>
    </source>
</evidence>
<comment type="caution">
    <text evidence="2">The sequence shown here is derived from an EMBL/GenBank/DDBJ whole genome shotgun (WGS) entry which is preliminary data.</text>
</comment>
<dbReference type="AlphaFoldDB" id="A0A928DRE4"/>
<organism evidence="2 3">
    <name type="scientific">Candidatus Avelusimicrobium gallicola</name>
    <dbReference type="NCBI Taxonomy" id="2562704"/>
    <lineage>
        <taxon>Bacteria</taxon>
        <taxon>Pseudomonadati</taxon>
        <taxon>Elusimicrobiota</taxon>
        <taxon>Elusimicrobia</taxon>
        <taxon>Elusimicrobiales</taxon>
        <taxon>Elusimicrobiaceae</taxon>
        <taxon>Candidatus Avelusimicrobium</taxon>
    </lineage>
</organism>
<dbReference type="Pfam" id="PF00364">
    <property type="entry name" value="Biotin_lipoyl"/>
    <property type="match status" value="1"/>
</dbReference>
<evidence type="ECO:0000313" key="2">
    <source>
        <dbReference type="EMBL" id="MBE6421709.1"/>
    </source>
</evidence>
<protein>
    <recommendedName>
        <fullName evidence="1">Lipoyl-binding domain-containing protein</fullName>
    </recommendedName>
</protein>
<proteinExistence type="predicted"/>
<name>A0A928DRE4_9BACT</name>
<dbReference type="Gene3D" id="2.40.50.100">
    <property type="match status" value="1"/>
</dbReference>
<dbReference type="Proteomes" id="UP000725649">
    <property type="component" value="Unassembled WGS sequence"/>
</dbReference>
<dbReference type="InterPro" id="IPR000089">
    <property type="entry name" value="Biotin_lipoyl"/>
</dbReference>
<dbReference type="EMBL" id="SUVG01000007">
    <property type="protein sequence ID" value="MBE6421709.1"/>
    <property type="molecule type" value="Genomic_DNA"/>
</dbReference>
<gene>
    <name evidence="2" type="ORF">E7027_06270</name>
</gene>
<reference evidence="2" key="1">
    <citation type="submission" date="2019-04" db="EMBL/GenBank/DDBJ databases">
        <title>Evolution of Biomass-Degrading Anaerobic Consortia Revealed by Metagenomics.</title>
        <authorList>
            <person name="Peng X."/>
        </authorList>
    </citation>
    <scope>NUCLEOTIDE SEQUENCE</scope>
    <source>
        <strain evidence="2">SIG66</strain>
    </source>
</reference>